<sequence>MRGGKRDGAGRKLGGVNKMSKKAREEAAKTGELPHEYLLRISRGEEIDGYKPTFTERMDAAKAAAPYFAPRLSTTDVNARVRGELSAAEMTDEELLAVAQQGR</sequence>
<protein>
    <submittedName>
        <fullName evidence="2">Uncharacterized protein</fullName>
    </submittedName>
</protein>
<keyword evidence="3" id="KW-1185">Reference proteome</keyword>
<name>A0ABV9R067_9GAMM</name>
<accession>A0ABV9R067</accession>
<gene>
    <name evidence="2" type="ORF">ACFO6Q_18025</name>
</gene>
<reference evidence="3" key="1">
    <citation type="journal article" date="2019" name="Int. J. Syst. Evol. Microbiol.">
        <title>The Global Catalogue of Microorganisms (GCM) 10K type strain sequencing project: providing services to taxonomists for standard genome sequencing and annotation.</title>
        <authorList>
            <consortium name="The Broad Institute Genomics Platform"/>
            <consortium name="The Broad Institute Genome Sequencing Center for Infectious Disease"/>
            <person name="Wu L."/>
            <person name="Ma J."/>
        </authorList>
    </citation>
    <scope>NUCLEOTIDE SEQUENCE [LARGE SCALE GENOMIC DNA]</scope>
    <source>
        <strain evidence="3">CCUG 30340</strain>
    </source>
</reference>
<proteinExistence type="predicted"/>
<feature type="compositionally biased region" description="Basic and acidic residues" evidence="1">
    <location>
        <begin position="1"/>
        <end position="10"/>
    </location>
</feature>
<dbReference type="RefSeq" id="WP_380022511.1">
    <property type="nucleotide sequence ID" value="NZ_JBHSHD010000016.1"/>
</dbReference>
<dbReference type="EMBL" id="JBHSHD010000016">
    <property type="protein sequence ID" value="MFC4822230.1"/>
    <property type="molecule type" value="Genomic_DNA"/>
</dbReference>
<dbReference type="Proteomes" id="UP001595886">
    <property type="component" value="Unassembled WGS sequence"/>
</dbReference>
<organism evidence="2 3">
    <name type="scientific">Dokdonella ginsengisoli</name>
    <dbReference type="NCBI Taxonomy" id="363846"/>
    <lineage>
        <taxon>Bacteria</taxon>
        <taxon>Pseudomonadati</taxon>
        <taxon>Pseudomonadota</taxon>
        <taxon>Gammaproteobacteria</taxon>
        <taxon>Lysobacterales</taxon>
        <taxon>Rhodanobacteraceae</taxon>
        <taxon>Dokdonella</taxon>
    </lineage>
</organism>
<feature type="region of interest" description="Disordered" evidence="1">
    <location>
        <begin position="1"/>
        <end position="30"/>
    </location>
</feature>
<comment type="caution">
    <text evidence="2">The sequence shown here is derived from an EMBL/GenBank/DDBJ whole genome shotgun (WGS) entry which is preliminary data.</text>
</comment>
<evidence type="ECO:0000313" key="3">
    <source>
        <dbReference type="Proteomes" id="UP001595886"/>
    </source>
</evidence>
<evidence type="ECO:0000313" key="2">
    <source>
        <dbReference type="EMBL" id="MFC4822230.1"/>
    </source>
</evidence>
<evidence type="ECO:0000256" key="1">
    <source>
        <dbReference type="SAM" id="MobiDB-lite"/>
    </source>
</evidence>